<dbReference type="GO" id="GO:0006085">
    <property type="term" value="P:acetyl-CoA biosynthetic process"/>
    <property type="evidence" value="ECO:0007669"/>
    <property type="project" value="UniProtKB-UniRule"/>
</dbReference>
<keyword evidence="5" id="KW-0963">Cytoplasm</keyword>
<accession>A0A2T0LQ69</accession>
<dbReference type="Proteomes" id="UP000238362">
    <property type="component" value="Unassembled WGS sequence"/>
</dbReference>
<feature type="active site" description="Proton donor/acceptor" evidence="5">
    <location>
        <position position="138"/>
    </location>
</feature>
<dbReference type="SUPFAM" id="SSF53067">
    <property type="entry name" value="Actin-like ATPase domain"/>
    <property type="match status" value="2"/>
</dbReference>
<organism evidence="7 8">
    <name type="scientific">Prauserella shujinwangii</name>
    <dbReference type="NCBI Taxonomy" id="1453103"/>
    <lineage>
        <taxon>Bacteria</taxon>
        <taxon>Bacillati</taxon>
        <taxon>Actinomycetota</taxon>
        <taxon>Actinomycetes</taxon>
        <taxon>Pseudonocardiales</taxon>
        <taxon>Pseudonocardiaceae</taxon>
        <taxon>Prauserella</taxon>
    </lineage>
</organism>
<keyword evidence="5" id="KW-0460">Magnesium</keyword>
<dbReference type="EMBL" id="PVNH01000009">
    <property type="protein sequence ID" value="PRX45471.1"/>
    <property type="molecule type" value="Genomic_DNA"/>
</dbReference>
<dbReference type="GO" id="GO:0000287">
    <property type="term" value="F:magnesium ion binding"/>
    <property type="evidence" value="ECO:0007669"/>
    <property type="project" value="UniProtKB-UniRule"/>
</dbReference>
<feature type="site" description="Transition state stabilizer" evidence="5">
    <location>
        <position position="170"/>
    </location>
</feature>
<comment type="cofactor">
    <cofactor evidence="5">
        <name>Mg(2+)</name>
        <dbReference type="ChEBI" id="CHEBI:18420"/>
    </cofactor>
    <cofactor evidence="5">
        <name>Mn(2+)</name>
        <dbReference type="ChEBI" id="CHEBI:29035"/>
    </cofactor>
    <text evidence="5">Mg(2+). Can also accept Mn(2+).</text>
</comment>
<comment type="catalytic activity">
    <reaction evidence="5">
        <text>acetate + ATP = acetyl phosphate + ADP</text>
        <dbReference type="Rhea" id="RHEA:11352"/>
        <dbReference type="ChEBI" id="CHEBI:22191"/>
        <dbReference type="ChEBI" id="CHEBI:30089"/>
        <dbReference type="ChEBI" id="CHEBI:30616"/>
        <dbReference type="ChEBI" id="CHEBI:456216"/>
        <dbReference type="EC" id="2.7.2.1"/>
    </reaction>
</comment>
<evidence type="ECO:0000256" key="4">
    <source>
        <dbReference type="ARBA" id="ARBA00022840"/>
    </source>
</evidence>
<keyword evidence="4 5" id="KW-0067">ATP-binding</keyword>
<dbReference type="EC" id="2.7.2.1" evidence="5"/>
<dbReference type="PRINTS" id="PR00471">
    <property type="entry name" value="ACETATEKNASE"/>
</dbReference>
<evidence type="ECO:0000313" key="8">
    <source>
        <dbReference type="Proteomes" id="UP000238362"/>
    </source>
</evidence>
<dbReference type="GO" id="GO:0005737">
    <property type="term" value="C:cytoplasm"/>
    <property type="evidence" value="ECO:0007669"/>
    <property type="project" value="UniProtKB-SubCell"/>
</dbReference>
<dbReference type="InterPro" id="IPR043129">
    <property type="entry name" value="ATPase_NBD"/>
</dbReference>
<keyword evidence="2 5" id="KW-0547">Nucleotide-binding</keyword>
<comment type="subunit">
    <text evidence="5">Homodimer.</text>
</comment>
<evidence type="ECO:0000256" key="3">
    <source>
        <dbReference type="ARBA" id="ARBA00022777"/>
    </source>
</evidence>
<keyword evidence="5" id="KW-0479">Metal-binding</keyword>
<keyword evidence="1 5" id="KW-0808">Transferase</keyword>
<feature type="binding site" evidence="5">
    <location>
        <position position="81"/>
    </location>
    <ligand>
        <name>substrate</name>
    </ligand>
</feature>
<comment type="caution">
    <text evidence="7">The sequence shown here is derived from an EMBL/GenBank/DDBJ whole genome shotgun (WGS) entry which is preliminary data.</text>
</comment>
<feature type="site" description="Transition state stabilizer" evidence="5">
    <location>
        <position position="231"/>
    </location>
</feature>
<dbReference type="GO" id="GO:0008776">
    <property type="term" value="F:acetate kinase activity"/>
    <property type="evidence" value="ECO:0007669"/>
    <property type="project" value="UniProtKB-UniRule"/>
</dbReference>
<dbReference type="AlphaFoldDB" id="A0A2T0LQ69"/>
<proteinExistence type="inferred from homology"/>
<name>A0A2T0LQ69_9PSEU</name>
<keyword evidence="8" id="KW-1185">Reference proteome</keyword>
<evidence type="ECO:0000256" key="2">
    <source>
        <dbReference type="ARBA" id="ARBA00022741"/>
    </source>
</evidence>
<keyword evidence="3 5" id="KW-0418">Kinase</keyword>
<comment type="similarity">
    <text evidence="5 6">Belongs to the acetokinase family.</text>
</comment>
<comment type="subcellular location">
    <subcellularLocation>
        <location evidence="5">Cytoplasm</location>
    </subcellularLocation>
</comment>
<evidence type="ECO:0000256" key="1">
    <source>
        <dbReference type="ARBA" id="ARBA00022679"/>
    </source>
</evidence>
<evidence type="ECO:0000313" key="7">
    <source>
        <dbReference type="EMBL" id="PRX45471.1"/>
    </source>
</evidence>
<evidence type="ECO:0000256" key="6">
    <source>
        <dbReference type="RuleBase" id="RU003835"/>
    </source>
</evidence>
<sequence>MPLQGETNAFPQAARVVVADVNAILAVDGGPERLRAHVVDEHCLRVLDQVEADVPADSARARDALTGLLGRMPRAAAVGHRLSHGGPAVTRPSVVDDLVRGKLADAATVAPEDGPAALALLDHLRDRLPEVPHVVCPDTAFHADLPEAARTYALPEEWRERWGLHRFGGHGLSYAWALRRATELLQRPARELNLLIAHLDDDSSVCAVRDGRSVDTSMGFTGLEGLPMPTRSGSVDPGLLLWLLREDKIGLAELDEALRQRSGLLGLSGGRSATPDELVRAARAGDRRGRLAMDVFSHRVRRELAAMSASLDRIDALVLTGAIGEHQPEVVQEVTAGLGVLGIGSRVPLLIVEAHVELQLAYEAARVAGTASG</sequence>
<dbReference type="GO" id="GO:0006083">
    <property type="term" value="P:acetate metabolic process"/>
    <property type="evidence" value="ECO:0007669"/>
    <property type="project" value="TreeGrafter"/>
</dbReference>
<dbReference type="InterPro" id="IPR004372">
    <property type="entry name" value="Ac/propionate_kinase"/>
</dbReference>
<comment type="pathway">
    <text evidence="5">Metabolic intermediate biosynthesis; acetyl-CoA biosynthesis; acetyl-CoA from acetate: step 1/2.</text>
</comment>
<dbReference type="PANTHER" id="PTHR21060">
    <property type="entry name" value="ACETATE KINASE"/>
    <property type="match status" value="1"/>
</dbReference>
<reference evidence="7 8" key="1">
    <citation type="submission" date="2018-03" db="EMBL/GenBank/DDBJ databases">
        <title>Genomic Encyclopedia of Type Strains, Phase III (KMG-III): the genomes of soil and plant-associated and newly described type strains.</title>
        <authorList>
            <person name="Whitman W."/>
        </authorList>
    </citation>
    <scope>NUCLEOTIDE SEQUENCE [LARGE SCALE GENOMIC DNA]</scope>
    <source>
        <strain evidence="7 8">CGMCC 4.7125</strain>
    </source>
</reference>
<comment type="function">
    <text evidence="5">Catalyzes the formation of acetyl phosphate from acetate and ATP. Can also catalyze the reverse reaction.</text>
</comment>
<dbReference type="Gene3D" id="3.30.420.40">
    <property type="match status" value="2"/>
</dbReference>
<dbReference type="GO" id="GO:0005524">
    <property type="term" value="F:ATP binding"/>
    <property type="evidence" value="ECO:0007669"/>
    <property type="project" value="UniProtKB-KW"/>
</dbReference>
<gene>
    <name evidence="5" type="primary">ackA</name>
    <name evidence="7" type="ORF">B0I33_109134</name>
</gene>
<dbReference type="PANTHER" id="PTHR21060:SF15">
    <property type="entry name" value="ACETATE KINASE-RELATED"/>
    <property type="match status" value="1"/>
</dbReference>
<dbReference type="Pfam" id="PF00871">
    <property type="entry name" value="Acetate_kinase"/>
    <property type="match status" value="1"/>
</dbReference>
<dbReference type="InterPro" id="IPR000890">
    <property type="entry name" value="Aliphatic_acid_kin_short-chain"/>
</dbReference>
<evidence type="ECO:0000256" key="5">
    <source>
        <dbReference type="HAMAP-Rule" id="MF_00020"/>
    </source>
</evidence>
<dbReference type="UniPathway" id="UPA00340">
    <property type="reaction ID" value="UER00458"/>
</dbReference>
<protein>
    <recommendedName>
        <fullName evidence="5">Acetate kinase</fullName>
        <ecNumber evidence="5">2.7.2.1</ecNumber>
    </recommendedName>
    <alternativeName>
        <fullName evidence="5">Acetokinase</fullName>
    </alternativeName>
</protein>
<dbReference type="HAMAP" id="MF_00020">
    <property type="entry name" value="Acetate_kinase"/>
    <property type="match status" value="1"/>
</dbReference>
<comment type="caution">
    <text evidence="5">Lacks conserved residue(s) required for the propagation of feature annotation.</text>
</comment>